<name>A0A4Y7PM40_9AGAM</name>
<evidence type="ECO:0000313" key="1">
    <source>
        <dbReference type="EMBL" id="TDL15639.1"/>
    </source>
</evidence>
<reference evidence="1 2" key="1">
    <citation type="submission" date="2018-06" db="EMBL/GenBank/DDBJ databases">
        <title>A transcriptomic atlas of mushroom development highlights an independent origin of complex multicellularity.</title>
        <authorList>
            <consortium name="DOE Joint Genome Institute"/>
            <person name="Krizsan K."/>
            <person name="Almasi E."/>
            <person name="Merenyi Z."/>
            <person name="Sahu N."/>
            <person name="Viragh M."/>
            <person name="Koszo T."/>
            <person name="Mondo S."/>
            <person name="Kiss B."/>
            <person name="Balint B."/>
            <person name="Kues U."/>
            <person name="Barry K."/>
            <person name="Hegedus J.C."/>
            <person name="Henrissat B."/>
            <person name="Johnson J."/>
            <person name="Lipzen A."/>
            <person name="Ohm R."/>
            <person name="Nagy I."/>
            <person name="Pangilinan J."/>
            <person name="Yan J."/>
            <person name="Xiong Y."/>
            <person name="Grigoriev I.V."/>
            <person name="Hibbett D.S."/>
            <person name="Nagy L.G."/>
        </authorList>
    </citation>
    <scope>NUCLEOTIDE SEQUENCE [LARGE SCALE GENOMIC DNA]</scope>
    <source>
        <strain evidence="1 2">SZMC22713</strain>
    </source>
</reference>
<protein>
    <submittedName>
        <fullName evidence="1">Uncharacterized protein</fullName>
    </submittedName>
</protein>
<dbReference type="Proteomes" id="UP000294933">
    <property type="component" value="Unassembled WGS sequence"/>
</dbReference>
<dbReference type="VEuPathDB" id="FungiDB:BD410DRAFT_102531"/>
<dbReference type="AlphaFoldDB" id="A0A4Y7PM40"/>
<gene>
    <name evidence="1" type="ORF">BD410DRAFT_102531</name>
</gene>
<keyword evidence="2" id="KW-1185">Reference proteome</keyword>
<accession>A0A4Y7PM40</accession>
<organism evidence="1 2">
    <name type="scientific">Rickenella mellea</name>
    <dbReference type="NCBI Taxonomy" id="50990"/>
    <lineage>
        <taxon>Eukaryota</taxon>
        <taxon>Fungi</taxon>
        <taxon>Dikarya</taxon>
        <taxon>Basidiomycota</taxon>
        <taxon>Agaricomycotina</taxon>
        <taxon>Agaricomycetes</taxon>
        <taxon>Hymenochaetales</taxon>
        <taxon>Rickenellaceae</taxon>
        <taxon>Rickenella</taxon>
    </lineage>
</organism>
<evidence type="ECO:0000313" key="2">
    <source>
        <dbReference type="Proteomes" id="UP000294933"/>
    </source>
</evidence>
<proteinExistence type="predicted"/>
<dbReference type="EMBL" id="ML170268">
    <property type="protein sequence ID" value="TDL15639.1"/>
    <property type="molecule type" value="Genomic_DNA"/>
</dbReference>
<sequence length="169" mass="19569">MTTPMLIYPGKIHRLEAEVGFGCIARKAALADVVFSLRTESIRRLGFREILWRGPDFSRLRCQKTLLVVVDELNKFTPRAERIDQPDILECGTLERWRHPFLHFRCQQDNLGHAHTIYCSPRRYTALGRLNSEHDCDERQMFYADRAYSGLDNVGTLAASLLQYLLLTL</sequence>